<gene>
    <name evidence="2" type="ORF">IAC13_01590</name>
</gene>
<dbReference type="GO" id="GO:0003677">
    <property type="term" value="F:DNA binding"/>
    <property type="evidence" value="ECO:0007669"/>
    <property type="project" value="InterPro"/>
</dbReference>
<dbReference type="InterPro" id="IPR001387">
    <property type="entry name" value="Cro/C1-type_HTH"/>
</dbReference>
<protein>
    <submittedName>
        <fullName evidence="2">Helix-turn-helix transcriptional regulator</fullName>
    </submittedName>
</protein>
<evidence type="ECO:0000313" key="3">
    <source>
        <dbReference type="Proteomes" id="UP000823618"/>
    </source>
</evidence>
<dbReference type="InterPro" id="IPR011990">
    <property type="entry name" value="TPR-like_helical_dom_sf"/>
</dbReference>
<comment type="caution">
    <text evidence="2">The sequence shown here is derived from an EMBL/GenBank/DDBJ whole genome shotgun (WGS) entry which is preliminary data.</text>
</comment>
<name>A0A9D9N735_9FIRM</name>
<reference evidence="2" key="1">
    <citation type="submission" date="2020-10" db="EMBL/GenBank/DDBJ databases">
        <authorList>
            <person name="Gilroy R."/>
        </authorList>
    </citation>
    <scope>NUCLEOTIDE SEQUENCE</scope>
    <source>
        <strain evidence="2">E3-2379</strain>
    </source>
</reference>
<dbReference type="InterPro" id="IPR019734">
    <property type="entry name" value="TPR_rpt"/>
</dbReference>
<dbReference type="SMART" id="SM00028">
    <property type="entry name" value="TPR"/>
    <property type="match status" value="2"/>
</dbReference>
<dbReference type="SMART" id="SM00530">
    <property type="entry name" value="HTH_XRE"/>
    <property type="match status" value="2"/>
</dbReference>
<dbReference type="EMBL" id="JADIML010000048">
    <property type="protein sequence ID" value="MBO8462605.1"/>
    <property type="molecule type" value="Genomic_DNA"/>
</dbReference>
<dbReference type="SUPFAM" id="SSF47413">
    <property type="entry name" value="lambda repressor-like DNA-binding domains"/>
    <property type="match status" value="1"/>
</dbReference>
<evidence type="ECO:0000313" key="2">
    <source>
        <dbReference type="EMBL" id="MBO8462605.1"/>
    </source>
</evidence>
<dbReference type="PROSITE" id="PS50943">
    <property type="entry name" value="HTH_CROC1"/>
    <property type="match status" value="1"/>
</dbReference>
<sequence length="634" mass="74920">MVSSLGSLIRILRKEQGISQGVLSRGLCSIANLSKIELGEREPGQMLFEALISRLGKDSIKWEILVSEEEKQLFEKRNRIEYFMQSEQLEKVEKELESYQITGGASKKLHEQYKCLSYGRLYQKRGEYDKAFEEVVKGLEKTDFYMKETVLEENQILSKSELQLLYVLGEIFVEEDMGVNPKFYWKVLFQYVNTKYMDPFYKVKFYIKAIYYLALIAYQEGQYGESLSYCKKGLEEIVQKKSSYFLKSFLILVKKLKENNKIDCSNFLVFPKDIEGLLEAIERCEEIAKQVKQKQQYIRSYNSMCSVNEVIKNTRLYSGKTQEEIGIGKHGEILLGNQSGISKIENGKRKPRKTNTQQYLKNLGLVGKEEAYRLSIQGKDFEIQDIRWQIDFYIGNHEYKKAEKLYKVLEEKIDMKNPYNKQYIKELEFVLYYEIENKSYQKGIDKIFKILSLTRDDLERLKEEELGGFFTREELILLMNIGCVYHQNQEYEKALKYYCKVEQYLQDYYQSSSGNLYKSILHNLSQVYGLLGKYKKSMEKAKASLFIILLQNQGGRLESVLYNLGWCYGKMMLEEEEKQKKQKKEEYRVLCNQFFDQAYCLAEFYKQQSICSLIKEKRIIWNLKKIVEEKVSNE</sequence>
<dbReference type="Proteomes" id="UP000823618">
    <property type="component" value="Unassembled WGS sequence"/>
</dbReference>
<feature type="domain" description="HTH cro/C1-type" evidence="1">
    <location>
        <begin position="9"/>
        <end position="64"/>
    </location>
</feature>
<evidence type="ECO:0000259" key="1">
    <source>
        <dbReference type="PROSITE" id="PS50943"/>
    </source>
</evidence>
<proteinExistence type="predicted"/>
<dbReference type="InterPro" id="IPR010982">
    <property type="entry name" value="Lambda_DNA-bd_dom_sf"/>
</dbReference>
<reference evidence="2" key="2">
    <citation type="journal article" date="2021" name="PeerJ">
        <title>Extensive microbial diversity within the chicken gut microbiome revealed by metagenomics and culture.</title>
        <authorList>
            <person name="Gilroy R."/>
            <person name="Ravi A."/>
            <person name="Getino M."/>
            <person name="Pursley I."/>
            <person name="Horton D.L."/>
            <person name="Alikhan N.F."/>
            <person name="Baker D."/>
            <person name="Gharbi K."/>
            <person name="Hall N."/>
            <person name="Watson M."/>
            <person name="Adriaenssens E.M."/>
            <person name="Foster-Nyarko E."/>
            <person name="Jarju S."/>
            <person name="Secka A."/>
            <person name="Antonio M."/>
            <person name="Oren A."/>
            <person name="Chaudhuri R.R."/>
            <person name="La Ragione R."/>
            <person name="Hildebrand F."/>
            <person name="Pallen M.J."/>
        </authorList>
    </citation>
    <scope>NUCLEOTIDE SEQUENCE</scope>
    <source>
        <strain evidence="2">E3-2379</strain>
    </source>
</reference>
<dbReference type="SUPFAM" id="SSF48452">
    <property type="entry name" value="TPR-like"/>
    <property type="match status" value="2"/>
</dbReference>
<accession>A0A9D9N735</accession>
<dbReference type="CDD" id="cd00093">
    <property type="entry name" value="HTH_XRE"/>
    <property type="match status" value="2"/>
</dbReference>
<dbReference type="Gene3D" id="1.25.40.10">
    <property type="entry name" value="Tetratricopeptide repeat domain"/>
    <property type="match status" value="2"/>
</dbReference>
<dbReference type="AlphaFoldDB" id="A0A9D9N735"/>
<organism evidence="2 3">
    <name type="scientific">Candidatus Scybalomonas excrementavium</name>
    <dbReference type="NCBI Taxonomy" id="2840943"/>
    <lineage>
        <taxon>Bacteria</taxon>
        <taxon>Bacillati</taxon>
        <taxon>Bacillota</taxon>
        <taxon>Clostridia</taxon>
        <taxon>Lachnospirales</taxon>
        <taxon>Lachnospiraceae</taxon>
        <taxon>Lachnospiraceae incertae sedis</taxon>
        <taxon>Candidatus Scybalomonas</taxon>
    </lineage>
</organism>
<dbReference type="Pfam" id="PF01381">
    <property type="entry name" value="HTH_3"/>
    <property type="match status" value="1"/>
</dbReference>